<proteinExistence type="predicted"/>
<evidence type="ECO:0000313" key="3">
    <source>
        <dbReference type="Proteomes" id="UP000059680"/>
    </source>
</evidence>
<evidence type="ECO:0000313" key="2">
    <source>
        <dbReference type="EMBL" id="BAS83069.1"/>
    </source>
</evidence>
<dbReference type="EMBL" id="AP014959">
    <property type="protein sequence ID" value="BAS83069.1"/>
    <property type="molecule type" value="Genomic_DNA"/>
</dbReference>
<feature type="region of interest" description="Disordered" evidence="1">
    <location>
        <begin position="37"/>
        <end position="63"/>
    </location>
</feature>
<feature type="compositionally biased region" description="Basic and acidic residues" evidence="1">
    <location>
        <begin position="44"/>
        <end position="53"/>
    </location>
</feature>
<dbReference type="Proteomes" id="UP000059680">
    <property type="component" value="Chromosome 3"/>
</dbReference>
<gene>
    <name evidence="2" type="ordered locus">Os03g0227150</name>
    <name evidence="2" type="ORF">OSNPB_030227150</name>
</gene>
<sequence length="88" mass="10227">MEAKAFDEMREWRLAGGTRRLEQRLLDEEEPLFTALPTASKPHFTVDHRERAPSRASRRAPPPLPVRSRLVMLRIFSALQDFRLSSIL</sequence>
<dbReference type="InParanoid" id="A0A0P0VUZ3"/>
<accession>A0A0P0VUZ3</accession>
<keyword evidence="3" id="KW-1185">Reference proteome</keyword>
<evidence type="ECO:0000256" key="1">
    <source>
        <dbReference type="SAM" id="MobiDB-lite"/>
    </source>
</evidence>
<reference evidence="2 3" key="3">
    <citation type="journal article" date="2013" name="Rice">
        <title>Improvement of the Oryza sativa Nipponbare reference genome using next generation sequence and optical map data.</title>
        <authorList>
            <person name="Kawahara Y."/>
            <person name="de la Bastide M."/>
            <person name="Hamilton J.P."/>
            <person name="Kanamori H."/>
            <person name="McCombie W.R."/>
            <person name="Ouyang S."/>
            <person name="Schwartz D.C."/>
            <person name="Tanaka T."/>
            <person name="Wu J."/>
            <person name="Zhou S."/>
            <person name="Childs K.L."/>
            <person name="Davidson R.M."/>
            <person name="Lin H."/>
            <person name="Quesada-Ocampo L."/>
            <person name="Vaillancourt B."/>
            <person name="Sakai H."/>
            <person name="Lee S.S."/>
            <person name="Kim J."/>
            <person name="Numa H."/>
            <person name="Itoh T."/>
            <person name="Buell C.R."/>
            <person name="Matsumoto T."/>
        </authorList>
    </citation>
    <scope>NUCLEOTIDE SEQUENCE [LARGE SCALE GENOMIC DNA]</scope>
    <source>
        <strain evidence="3">cv. Nipponbare</strain>
    </source>
</reference>
<protein>
    <submittedName>
        <fullName evidence="2">Os03g0227150 protein</fullName>
    </submittedName>
</protein>
<reference evidence="2 3" key="2">
    <citation type="journal article" date="2013" name="Plant Cell Physiol.">
        <title>Rice Annotation Project Database (RAP-DB): an integrative and interactive database for rice genomics.</title>
        <authorList>
            <person name="Sakai H."/>
            <person name="Lee S.S."/>
            <person name="Tanaka T."/>
            <person name="Numa H."/>
            <person name="Kim J."/>
            <person name="Kawahara Y."/>
            <person name="Wakimoto H."/>
            <person name="Yang C.C."/>
            <person name="Iwamoto M."/>
            <person name="Abe T."/>
            <person name="Yamada Y."/>
            <person name="Muto A."/>
            <person name="Inokuchi H."/>
            <person name="Ikemura T."/>
            <person name="Matsumoto T."/>
            <person name="Sasaki T."/>
            <person name="Itoh T."/>
        </authorList>
    </citation>
    <scope>NUCLEOTIDE SEQUENCE [LARGE SCALE GENOMIC DNA]</scope>
    <source>
        <strain evidence="3">cv. Nipponbare</strain>
    </source>
</reference>
<organism evidence="2 3">
    <name type="scientific">Oryza sativa subsp. japonica</name>
    <name type="common">Rice</name>
    <dbReference type="NCBI Taxonomy" id="39947"/>
    <lineage>
        <taxon>Eukaryota</taxon>
        <taxon>Viridiplantae</taxon>
        <taxon>Streptophyta</taxon>
        <taxon>Embryophyta</taxon>
        <taxon>Tracheophyta</taxon>
        <taxon>Spermatophyta</taxon>
        <taxon>Magnoliopsida</taxon>
        <taxon>Liliopsida</taxon>
        <taxon>Poales</taxon>
        <taxon>Poaceae</taxon>
        <taxon>BOP clade</taxon>
        <taxon>Oryzoideae</taxon>
        <taxon>Oryzeae</taxon>
        <taxon>Oryzinae</taxon>
        <taxon>Oryza</taxon>
        <taxon>Oryza sativa</taxon>
    </lineage>
</organism>
<dbReference type="AlphaFoldDB" id="A0A0P0VUZ3"/>
<name>A0A0P0VUZ3_ORYSJ</name>
<dbReference type="PaxDb" id="39947-A0A0P0VUZ3"/>
<reference evidence="3" key="1">
    <citation type="journal article" date="2005" name="Nature">
        <title>The map-based sequence of the rice genome.</title>
        <authorList>
            <consortium name="International rice genome sequencing project (IRGSP)"/>
            <person name="Matsumoto T."/>
            <person name="Wu J."/>
            <person name="Kanamori H."/>
            <person name="Katayose Y."/>
            <person name="Fujisawa M."/>
            <person name="Namiki N."/>
            <person name="Mizuno H."/>
            <person name="Yamamoto K."/>
            <person name="Antonio B.A."/>
            <person name="Baba T."/>
            <person name="Sakata K."/>
            <person name="Nagamura Y."/>
            <person name="Aoki H."/>
            <person name="Arikawa K."/>
            <person name="Arita K."/>
            <person name="Bito T."/>
            <person name="Chiden Y."/>
            <person name="Fujitsuka N."/>
            <person name="Fukunaka R."/>
            <person name="Hamada M."/>
            <person name="Harada C."/>
            <person name="Hayashi A."/>
            <person name="Hijishita S."/>
            <person name="Honda M."/>
            <person name="Hosokawa S."/>
            <person name="Ichikawa Y."/>
            <person name="Idonuma A."/>
            <person name="Iijima M."/>
            <person name="Ikeda M."/>
            <person name="Ikeno M."/>
            <person name="Ito K."/>
            <person name="Ito S."/>
            <person name="Ito T."/>
            <person name="Ito Y."/>
            <person name="Ito Y."/>
            <person name="Iwabuchi A."/>
            <person name="Kamiya K."/>
            <person name="Karasawa W."/>
            <person name="Kurita K."/>
            <person name="Katagiri S."/>
            <person name="Kikuta A."/>
            <person name="Kobayashi H."/>
            <person name="Kobayashi N."/>
            <person name="Machita K."/>
            <person name="Maehara T."/>
            <person name="Masukawa M."/>
            <person name="Mizubayashi T."/>
            <person name="Mukai Y."/>
            <person name="Nagasaki H."/>
            <person name="Nagata Y."/>
            <person name="Naito S."/>
            <person name="Nakashima M."/>
            <person name="Nakama Y."/>
            <person name="Nakamichi Y."/>
            <person name="Nakamura M."/>
            <person name="Meguro A."/>
            <person name="Negishi M."/>
            <person name="Ohta I."/>
            <person name="Ohta T."/>
            <person name="Okamoto M."/>
            <person name="Ono N."/>
            <person name="Saji S."/>
            <person name="Sakaguchi M."/>
            <person name="Sakai K."/>
            <person name="Shibata M."/>
            <person name="Shimokawa T."/>
            <person name="Song J."/>
            <person name="Takazaki Y."/>
            <person name="Terasawa K."/>
            <person name="Tsugane M."/>
            <person name="Tsuji K."/>
            <person name="Ueda S."/>
            <person name="Waki K."/>
            <person name="Yamagata H."/>
            <person name="Yamamoto M."/>
            <person name="Yamamoto S."/>
            <person name="Yamane H."/>
            <person name="Yoshiki S."/>
            <person name="Yoshihara R."/>
            <person name="Yukawa K."/>
            <person name="Zhong H."/>
            <person name="Yano M."/>
            <person name="Yuan Q."/>
            <person name="Ouyang S."/>
            <person name="Liu J."/>
            <person name="Jones K.M."/>
            <person name="Gansberger K."/>
            <person name="Moffat K."/>
            <person name="Hill J."/>
            <person name="Bera J."/>
            <person name="Fadrosh D."/>
            <person name="Jin S."/>
            <person name="Johri S."/>
            <person name="Kim M."/>
            <person name="Overton L."/>
            <person name="Reardon M."/>
            <person name="Tsitrin T."/>
            <person name="Vuong H."/>
            <person name="Weaver B."/>
            <person name="Ciecko A."/>
            <person name="Tallon L."/>
            <person name="Jackson J."/>
            <person name="Pai G."/>
            <person name="Aken S.V."/>
            <person name="Utterback T."/>
            <person name="Reidmuller S."/>
            <person name="Feldblyum T."/>
            <person name="Hsiao J."/>
            <person name="Zismann V."/>
            <person name="Iobst S."/>
            <person name="de Vazeille A.R."/>
            <person name="Buell C.R."/>
            <person name="Ying K."/>
            <person name="Li Y."/>
            <person name="Lu T."/>
            <person name="Huang Y."/>
            <person name="Zhao Q."/>
            <person name="Feng Q."/>
            <person name="Zhang L."/>
            <person name="Zhu J."/>
            <person name="Weng Q."/>
            <person name="Mu J."/>
            <person name="Lu Y."/>
            <person name="Fan D."/>
            <person name="Liu Y."/>
            <person name="Guan J."/>
            <person name="Zhang Y."/>
            <person name="Yu S."/>
            <person name="Liu X."/>
            <person name="Zhang Y."/>
            <person name="Hong G."/>
            <person name="Han B."/>
            <person name="Choisne N."/>
            <person name="Demange N."/>
            <person name="Orjeda G."/>
            <person name="Samain S."/>
            <person name="Cattolico L."/>
            <person name="Pelletier E."/>
            <person name="Couloux A."/>
            <person name="Segurens B."/>
            <person name="Wincker P."/>
            <person name="D'Hont A."/>
            <person name="Scarpelli C."/>
            <person name="Weissenbach J."/>
            <person name="Salanoubat M."/>
            <person name="Quetier F."/>
            <person name="Yu Y."/>
            <person name="Kim H.R."/>
            <person name="Rambo T."/>
            <person name="Currie J."/>
            <person name="Collura K."/>
            <person name="Luo M."/>
            <person name="Yang T."/>
            <person name="Ammiraju J.S.S."/>
            <person name="Engler F."/>
            <person name="Soderlund C."/>
            <person name="Wing R.A."/>
            <person name="Palmer L.E."/>
            <person name="de la Bastide M."/>
            <person name="Spiegel L."/>
            <person name="Nascimento L."/>
            <person name="Zutavern T."/>
            <person name="O'Shaughnessy A."/>
            <person name="Dike S."/>
            <person name="Dedhia N."/>
            <person name="Preston R."/>
            <person name="Balija V."/>
            <person name="McCombie W.R."/>
            <person name="Chow T."/>
            <person name="Chen H."/>
            <person name="Chung M."/>
            <person name="Chen C."/>
            <person name="Shaw J."/>
            <person name="Wu H."/>
            <person name="Hsiao K."/>
            <person name="Chao Y."/>
            <person name="Chu M."/>
            <person name="Cheng C."/>
            <person name="Hour A."/>
            <person name="Lee P."/>
            <person name="Lin S."/>
            <person name="Lin Y."/>
            <person name="Liou J."/>
            <person name="Liu S."/>
            <person name="Hsing Y."/>
            <person name="Raghuvanshi S."/>
            <person name="Mohanty A."/>
            <person name="Bharti A.K."/>
            <person name="Gaur A."/>
            <person name="Gupta V."/>
            <person name="Kumar D."/>
            <person name="Ravi V."/>
            <person name="Vij S."/>
            <person name="Kapur A."/>
            <person name="Khurana P."/>
            <person name="Khurana P."/>
            <person name="Khurana J.P."/>
            <person name="Tyagi A.K."/>
            <person name="Gaikwad K."/>
            <person name="Singh A."/>
            <person name="Dalal V."/>
            <person name="Srivastava S."/>
            <person name="Dixit A."/>
            <person name="Pal A.K."/>
            <person name="Ghazi I.A."/>
            <person name="Yadav M."/>
            <person name="Pandit A."/>
            <person name="Bhargava A."/>
            <person name="Sureshbabu K."/>
            <person name="Batra K."/>
            <person name="Sharma T.R."/>
            <person name="Mohapatra T."/>
            <person name="Singh N.K."/>
            <person name="Messing J."/>
            <person name="Nelson A.B."/>
            <person name="Fuks G."/>
            <person name="Kavchok S."/>
            <person name="Keizer G."/>
            <person name="Linton E."/>
            <person name="Llaca V."/>
            <person name="Song R."/>
            <person name="Tanyolac B."/>
            <person name="Young S."/>
            <person name="Ho-Il K."/>
            <person name="Hahn J.H."/>
            <person name="Sangsakoo G."/>
            <person name="Vanavichit A."/>
            <person name="de Mattos Luiz.A.T."/>
            <person name="Zimmer P.D."/>
            <person name="Malone G."/>
            <person name="Dellagostin O."/>
            <person name="de Oliveira A.C."/>
            <person name="Bevan M."/>
            <person name="Bancroft I."/>
            <person name="Minx P."/>
            <person name="Cordum H."/>
            <person name="Wilson R."/>
            <person name="Cheng Z."/>
            <person name="Jin W."/>
            <person name="Jiang J."/>
            <person name="Leong S.A."/>
            <person name="Iwama H."/>
            <person name="Gojobori T."/>
            <person name="Itoh T."/>
            <person name="Niimura Y."/>
            <person name="Fujii Y."/>
            <person name="Habara T."/>
            <person name="Sakai H."/>
            <person name="Sato Y."/>
            <person name="Wilson G."/>
            <person name="Kumar K."/>
            <person name="McCouch S."/>
            <person name="Juretic N."/>
            <person name="Hoen D."/>
            <person name="Wright S."/>
            <person name="Bruskiewich R."/>
            <person name="Bureau T."/>
            <person name="Miyao A."/>
            <person name="Hirochika H."/>
            <person name="Nishikawa T."/>
            <person name="Kadowaki K."/>
            <person name="Sugiura M."/>
            <person name="Burr B."/>
            <person name="Sasaki T."/>
        </authorList>
    </citation>
    <scope>NUCLEOTIDE SEQUENCE [LARGE SCALE GENOMIC DNA]</scope>
    <source>
        <strain evidence="3">cv. Nipponbare</strain>
    </source>
</reference>